<keyword evidence="3" id="KW-1185">Reference proteome</keyword>
<dbReference type="EMBL" id="JABBJJ010000686">
    <property type="protein sequence ID" value="NMO23606.1"/>
    <property type="molecule type" value="Genomic_DNA"/>
</dbReference>
<name>A0A848M0G5_9BACT</name>
<dbReference type="AlphaFoldDB" id="A0A848M0G5"/>
<proteinExistence type="predicted"/>
<dbReference type="SUPFAM" id="SSF52141">
    <property type="entry name" value="Uracil-DNA glycosylase-like"/>
    <property type="match status" value="1"/>
</dbReference>
<gene>
    <name evidence="2" type="ORF">HG543_53475</name>
</gene>
<dbReference type="InterPro" id="IPR025404">
    <property type="entry name" value="DUF4130"/>
</dbReference>
<evidence type="ECO:0000313" key="2">
    <source>
        <dbReference type="EMBL" id="NMO23606.1"/>
    </source>
</evidence>
<dbReference type="Gene3D" id="3.40.470.10">
    <property type="entry name" value="Uracil-DNA glycosylase-like domain"/>
    <property type="match status" value="1"/>
</dbReference>
<feature type="domain" description="DUF4130" evidence="1">
    <location>
        <begin position="79"/>
        <end position="238"/>
    </location>
</feature>
<dbReference type="InterPro" id="IPR036895">
    <property type="entry name" value="Uracil-DNA_glycosylase-like_sf"/>
</dbReference>
<dbReference type="Pfam" id="PF13566">
    <property type="entry name" value="DUF4130"/>
    <property type="match status" value="1"/>
</dbReference>
<feature type="non-terminal residue" evidence="2">
    <location>
        <position position="314"/>
    </location>
</feature>
<comment type="caution">
    <text evidence="2">The sequence shown here is derived from an EMBL/GenBank/DDBJ whole genome shotgun (WGS) entry which is preliminary data.</text>
</comment>
<dbReference type="RefSeq" id="WP_169352654.1">
    <property type="nucleotide sequence ID" value="NZ_JABBJJ010000686.1"/>
</dbReference>
<accession>A0A848M0G5</accession>
<reference evidence="2 3" key="1">
    <citation type="submission" date="2020-04" db="EMBL/GenBank/DDBJ databases">
        <title>Draft genome of Pyxidicoccus fallax type strain.</title>
        <authorList>
            <person name="Whitworth D.E."/>
        </authorList>
    </citation>
    <scope>NUCLEOTIDE SEQUENCE [LARGE SCALE GENOMIC DNA]</scope>
    <source>
        <strain evidence="2 3">DSM 14698</strain>
    </source>
</reference>
<dbReference type="NCBIfam" id="TIGR03915">
    <property type="entry name" value="SAM_7_link_chp"/>
    <property type="match status" value="1"/>
</dbReference>
<organism evidence="2 3">
    <name type="scientific">Pyxidicoccus fallax</name>
    <dbReference type="NCBI Taxonomy" id="394095"/>
    <lineage>
        <taxon>Bacteria</taxon>
        <taxon>Pseudomonadati</taxon>
        <taxon>Myxococcota</taxon>
        <taxon>Myxococcia</taxon>
        <taxon>Myxococcales</taxon>
        <taxon>Cystobacterineae</taxon>
        <taxon>Myxococcaceae</taxon>
        <taxon>Pyxidicoccus</taxon>
    </lineage>
</organism>
<evidence type="ECO:0000313" key="3">
    <source>
        <dbReference type="Proteomes" id="UP000518300"/>
    </source>
</evidence>
<sequence length="314" mass="35110">MRVSLEPDLSSFRAVARGLLARGEPPERVLFEEARAPQGSLLAVGEAETALEPSGGAPVAAVPRDFLGLAEKVACHRAPERWALLYRVLWRLTHGERGLLEVDSDVDVHRLRMMERAVRRDAHKMTAFVRFRRVERDGVEHFIAWHRPDHLIVRHVAPFFVRRFPSMRWSILTPDACVHWDLERLTFGDGVPRSEAPEADALESLWGTYYASIFNPARLNVRAMRAELPKKHWATLPEARLIPELVRRAPTRTSGMVAPVREVSAATAFLPERRELPALAEAARGCTACPLHARATQAVFGEGPVGAPLMLVGE</sequence>
<dbReference type="InterPro" id="IPR023875">
    <property type="entry name" value="DNA_repair_put"/>
</dbReference>
<protein>
    <submittedName>
        <fullName evidence="2">DUF4130 domain-containing protein</fullName>
    </submittedName>
</protein>
<dbReference type="Proteomes" id="UP000518300">
    <property type="component" value="Unassembled WGS sequence"/>
</dbReference>
<evidence type="ECO:0000259" key="1">
    <source>
        <dbReference type="Pfam" id="PF13566"/>
    </source>
</evidence>